<protein>
    <submittedName>
        <fullName evidence="5">LCP family protein</fullName>
    </submittedName>
</protein>
<evidence type="ECO:0000259" key="3">
    <source>
        <dbReference type="Pfam" id="PF03816"/>
    </source>
</evidence>
<evidence type="ECO:0000256" key="2">
    <source>
        <dbReference type="SAM" id="Phobius"/>
    </source>
</evidence>
<dbReference type="Proteomes" id="UP001333818">
    <property type="component" value="Unassembled WGS sequence"/>
</dbReference>
<reference evidence="5" key="1">
    <citation type="submission" date="2024-01" db="EMBL/GenBank/DDBJ databases">
        <title>Bank of Algae and Cyanobacteria of the Azores (BACA) strain genomes.</title>
        <authorList>
            <person name="Luz R."/>
            <person name="Cordeiro R."/>
            <person name="Fonseca A."/>
            <person name="Goncalves V."/>
        </authorList>
    </citation>
    <scope>NUCLEOTIDE SEQUENCE</scope>
    <source>
        <strain evidence="5">BACA0141</strain>
    </source>
</reference>
<dbReference type="InterPro" id="IPR027381">
    <property type="entry name" value="LytR/CpsA/Psr_C"/>
</dbReference>
<dbReference type="NCBIfam" id="TIGR00350">
    <property type="entry name" value="lytR_cpsA_psr"/>
    <property type="match status" value="1"/>
</dbReference>
<dbReference type="InterPro" id="IPR050922">
    <property type="entry name" value="LytR/CpsA/Psr_CW_biosynth"/>
</dbReference>
<evidence type="ECO:0000313" key="5">
    <source>
        <dbReference type="EMBL" id="MEE3715379.1"/>
    </source>
</evidence>
<dbReference type="AlphaFoldDB" id="A0AAW9PV74"/>
<accession>A0AAW9PV74</accession>
<evidence type="ECO:0000313" key="6">
    <source>
        <dbReference type="Proteomes" id="UP001333818"/>
    </source>
</evidence>
<keyword evidence="2" id="KW-0472">Membrane</keyword>
<keyword evidence="2" id="KW-0812">Transmembrane</keyword>
<evidence type="ECO:0000259" key="4">
    <source>
        <dbReference type="Pfam" id="PF13399"/>
    </source>
</evidence>
<feature type="transmembrane region" description="Helical" evidence="2">
    <location>
        <begin position="29"/>
        <end position="52"/>
    </location>
</feature>
<feature type="domain" description="Cell envelope-related transcriptional attenuator" evidence="3">
    <location>
        <begin position="125"/>
        <end position="270"/>
    </location>
</feature>
<proteinExistence type="inferred from homology"/>
<keyword evidence="6" id="KW-1185">Reference proteome</keyword>
<comment type="similarity">
    <text evidence="1">Belongs to the LytR/CpsA/Psr (LCP) family.</text>
</comment>
<dbReference type="EMBL" id="JAZBJZ010000003">
    <property type="protein sequence ID" value="MEE3715379.1"/>
    <property type="molecule type" value="Genomic_DNA"/>
</dbReference>
<dbReference type="Gene3D" id="3.40.630.190">
    <property type="entry name" value="LCP protein"/>
    <property type="match status" value="1"/>
</dbReference>
<comment type="caution">
    <text evidence="5">The sequence shown here is derived from an EMBL/GenBank/DDBJ whole genome shotgun (WGS) entry which is preliminary data.</text>
</comment>
<dbReference type="PANTHER" id="PTHR33392">
    <property type="entry name" value="POLYISOPRENYL-TEICHOIC ACID--PEPTIDOGLYCAN TEICHOIC ACID TRANSFERASE TAGU"/>
    <property type="match status" value="1"/>
</dbReference>
<keyword evidence="2" id="KW-1133">Transmembrane helix</keyword>
<dbReference type="Pfam" id="PF03816">
    <property type="entry name" value="LytR_cpsA_psr"/>
    <property type="match status" value="1"/>
</dbReference>
<organism evidence="5 6">
    <name type="scientific">Tumidithrix elongata BACA0141</name>
    <dbReference type="NCBI Taxonomy" id="2716417"/>
    <lineage>
        <taxon>Bacteria</taxon>
        <taxon>Bacillati</taxon>
        <taxon>Cyanobacteriota</taxon>
        <taxon>Cyanophyceae</taxon>
        <taxon>Pseudanabaenales</taxon>
        <taxon>Pseudanabaenaceae</taxon>
        <taxon>Tumidithrix</taxon>
        <taxon>Tumidithrix elongata</taxon>
    </lineage>
</organism>
<dbReference type="RefSeq" id="WP_330481801.1">
    <property type="nucleotide sequence ID" value="NZ_JAZBJZ010000003.1"/>
</dbReference>
<dbReference type="PANTHER" id="PTHR33392:SF6">
    <property type="entry name" value="POLYISOPRENYL-TEICHOIC ACID--PEPTIDOGLYCAN TEICHOIC ACID TRANSFERASE TAGU"/>
    <property type="match status" value="1"/>
</dbReference>
<sequence length="483" mass="53360">MATNRIDLTPKTIPNRFKPKSQKLGKQRWLLTLLIVVSLISGGLGAGLALVMSSRPLQQSKLSAEQEALNANSMTAATAGLPTLTRPVNILVLGTILLTSDLPDAAQRPKTKYLEQVDGNLNGMSDAMLMMRFDPTTKKLTVLSIPRDSRVHIQGVGETKINAANYLGGASLSAQTVSQMLGDVPIDRYIRVNVDGFGKLIDALGGVDIYVPKRMKYQDDSQHLYINLKPGQQHLDGAKAVQYMRYRYDDLGDIGRVQRQQTFFRSFVEQKLNVETIAKLPDVLSVLKENIDTNLSVEEILALAAFVSKTNRKDARMLMVPGRFSNPGEYNLSYWIVDYKHLSRLMVDHFNVTAKSQDLDEDSHSPKYIRVAIQDSIKKPDGVKSATNVLSKAGYGQVFPADTPWAKPLTKTQIVAQQGDRTTAEQVRQALGMGEIVVESTGSIESDVTVRLGRDWLTAQPTVTLSNAQPSTFFKMLIKPQIS</sequence>
<name>A0AAW9PV74_9CYAN</name>
<dbReference type="Pfam" id="PF13399">
    <property type="entry name" value="LytR_C"/>
    <property type="match status" value="1"/>
</dbReference>
<gene>
    <name evidence="5" type="ORF">V2H45_01315</name>
</gene>
<dbReference type="InterPro" id="IPR004474">
    <property type="entry name" value="LytR_CpsA_psr"/>
</dbReference>
<feature type="domain" description="LytR/CpsA/Psr regulator C-terminal" evidence="4">
    <location>
        <begin position="369"/>
        <end position="456"/>
    </location>
</feature>
<evidence type="ECO:0000256" key="1">
    <source>
        <dbReference type="ARBA" id="ARBA00006068"/>
    </source>
</evidence>